<dbReference type="SUPFAM" id="SSF51695">
    <property type="entry name" value="PLC-like phosphodiesterases"/>
    <property type="match status" value="1"/>
</dbReference>
<evidence type="ECO:0000313" key="5">
    <source>
        <dbReference type="Proteomes" id="UP001301958"/>
    </source>
</evidence>
<dbReference type="Gene3D" id="3.20.20.190">
    <property type="entry name" value="Phosphatidylinositol (PI) phosphodiesterase"/>
    <property type="match status" value="1"/>
</dbReference>
<keyword evidence="5" id="KW-1185">Reference proteome</keyword>
<sequence>MTGEQMPLLETKLPTFPAAPFTGSIPLGGGEGKQLPQNIAHRGNKIAFPENSMKAFESAVAVGANAIETDLHLSKDGVVVLSHDASLKRCFGIDKKVADCDWSYLSSLRTQAEPHVPLARLSDLLTYIAQPDHQAVHPIWILLDIKTDDDPLDLLPALLRTIESVPPLPDRPWNERIVLGGWNENWISHITNILPNYPIAYIGFSIIYAHRFLSQTKYPNINFNLLQQGLVGPVGGQFIKAVRKAERRLYVWTVNEETWMQWSIKKGVDGVITDDPKKFREVCDKYSLQNKEAAAGGVERVGLAKKAKLYATAYFMQLVALVFLVLWWRRLKTRGKGRPQKAPTGGGDGKVVPISS</sequence>
<proteinExistence type="predicted"/>
<reference evidence="4" key="1">
    <citation type="journal article" date="2023" name="Mol. Phylogenet. Evol.">
        <title>Genome-scale phylogeny and comparative genomics of the fungal order Sordariales.</title>
        <authorList>
            <person name="Hensen N."/>
            <person name="Bonometti L."/>
            <person name="Westerberg I."/>
            <person name="Brannstrom I.O."/>
            <person name="Guillou S."/>
            <person name="Cros-Aarteil S."/>
            <person name="Calhoun S."/>
            <person name="Haridas S."/>
            <person name="Kuo A."/>
            <person name="Mondo S."/>
            <person name="Pangilinan J."/>
            <person name="Riley R."/>
            <person name="LaButti K."/>
            <person name="Andreopoulos B."/>
            <person name="Lipzen A."/>
            <person name="Chen C."/>
            <person name="Yan M."/>
            <person name="Daum C."/>
            <person name="Ng V."/>
            <person name="Clum A."/>
            <person name="Steindorff A."/>
            <person name="Ohm R.A."/>
            <person name="Martin F."/>
            <person name="Silar P."/>
            <person name="Natvig D.O."/>
            <person name="Lalanne C."/>
            <person name="Gautier V."/>
            <person name="Ament-Velasquez S.L."/>
            <person name="Kruys A."/>
            <person name="Hutchinson M.I."/>
            <person name="Powell A.J."/>
            <person name="Barry K."/>
            <person name="Miller A.N."/>
            <person name="Grigoriev I.V."/>
            <person name="Debuchy R."/>
            <person name="Gladieux P."/>
            <person name="Hiltunen Thoren M."/>
            <person name="Johannesson H."/>
        </authorList>
    </citation>
    <scope>NUCLEOTIDE SEQUENCE</scope>
    <source>
        <strain evidence="4">CBS 990.96</strain>
    </source>
</reference>
<evidence type="ECO:0000256" key="2">
    <source>
        <dbReference type="SAM" id="Phobius"/>
    </source>
</evidence>
<reference evidence="4" key="2">
    <citation type="submission" date="2023-05" db="EMBL/GenBank/DDBJ databases">
        <authorList>
            <consortium name="Lawrence Berkeley National Laboratory"/>
            <person name="Steindorff A."/>
            <person name="Hensen N."/>
            <person name="Bonometti L."/>
            <person name="Westerberg I."/>
            <person name="Brannstrom I.O."/>
            <person name="Guillou S."/>
            <person name="Cros-Aarteil S."/>
            <person name="Calhoun S."/>
            <person name="Haridas S."/>
            <person name="Kuo A."/>
            <person name="Mondo S."/>
            <person name="Pangilinan J."/>
            <person name="Riley R."/>
            <person name="Labutti K."/>
            <person name="Andreopoulos B."/>
            <person name="Lipzen A."/>
            <person name="Chen C."/>
            <person name="Yanf M."/>
            <person name="Daum C."/>
            <person name="Ng V."/>
            <person name="Clum A."/>
            <person name="Ohm R."/>
            <person name="Martin F."/>
            <person name="Silar P."/>
            <person name="Natvig D."/>
            <person name="Lalanne C."/>
            <person name="Gautier V."/>
            <person name="Ament-Velasquez S.L."/>
            <person name="Kruys A."/>
            <person name="Hutchinson M.I."/>
            <person name="Powell A.J."/>
            <person name="Barry K."/>
            <person name="Miller A.N."/>
            <person name="Grigoriev I.V."/>
            <person name="Debuchy R."/>
            <person name="Gladieux P."/>
            <person name="Thoren M.H."/>
            <person name="Johannesson H."/>
        </authorList>
    </citation>
    <scope>NUCLEOTIDE SEQUENCE</scope>
    <source>
        <strain evidence="4">CBS 990.96</strain>
    </source>
</reference>
<name>A0AAN7BL67_9PEZI</name>
<feature type="region of interest" description="Disordered" evidence="1">
    <location>
        <begin position="335"/>
        <end position="356"/>
    </location>
</feature>
<comment type="caution">
    <text evidence="4">The sequence shown here is derived from an EMBL/GenBank/DDBJ whole genome shotgun (WGS) entry which is preliminary data.</text>
</comment>
<dbReference type="InterPro" id="IPR030395">
    <property type="entry name" value="GP_PDE_dom"/>
</dbReference>
<dbReference type="AlphaFoldDB" id="A0AAN7BL67"/>
<dbReference type="InterPro" id="IPR017946">
    <property type="entry name" value="PLC-like_Pdiesterase_TIM-brl"/>
</dbReference>
<organism evidence="4 5">
    <name type="scientific">Podospora fimiseda</name>
    <dbReference type="NCBI Taxonomy" id="252190"/>
    <lineage>
        <taxon>Eukaryota</taxon>
        <taxon>Fungi</taxon>
        <taxon>Dikarya</taxon>
        <taxon>Ascomycota</taxon>
        <taxon>Pezizomycotina</taxon>
        <taxon>Sordariomycetes</taxon>
        <taxon>Sordariomycetidae</taxon>
        <taxon>Sordariales</taxon>
        <taxon>Podosporaceae</taxon>
        <taxon>Podospora</taxon>
    </lineage>
</organism>
<dbReference type="Pfam" id="PF03009">
    <property type="entry name" value="GDPD"/>
    <property type="match status" value="1"/>
</dbReference>
<protein>
    <submittedName>
        <fullName evidence="4">Glycerophosphoryl diester phosphodiesterase</fullName>
    </submittedName>
</protein>
<evidence type="ECO:0000256" key="1">
    <source>
        <dbReference type="SAM" id="MobiDB-lite"/>
    </source>
</evidence>
<keyword evidence="2" id="KW-1133">Transmembrane helix</keyword>
<dbReference type="PROSITE" id="PS51704">
    <property type="entry name" value="GP_PDE"/>
    <property type="match status" value="1"/>
</dbReference>
<feature type="domain" description="GP-PDE" evidence="3">
    <location>
        <begin position="36"/>
        <end position="283"/>
    </location>
</feature>
<accession>A0AAN7BL67</accession>
<dbReference type="EMBL" id="MU865369">
    <property type="protein sequence ID" value="KAK4225325.1"/>
    <property type="molecule type" value="Genomic_DNA"/>
</dbReference>
<keyword evidence="2" id="KW-0472">Membrane</keyword>
<feature type="transmembrane region" description="Helical" evidence="2">
    <location>
        <begin position="309"/>
        <end position="328"/>
    </location>
</feature>
<evidence type="ECO:0000313" key="4">
    <source>
        <dbReference type="EMBL" id="KAK4225325.1"/>
    </source>
</evidence>
<dbReference type="PANTHER" id="PTHR43805">
    <property type="entry name" value="GLYCEROPHOSPHORYL DIESTER PHOSPHODIESTERASE"/>
    <property type="match status" value="1"/>
</dbReference>
<keyword evidence="2" id="KW-0812">Transmembrane</keyword>
<dbReference type="CDD" id="cd08570">
    <property type="entry name" value="GDPD_YPL206cp_fungi"/>
    <property type="match status" value="1"/>
</dbReference>
<dbReference type="GO" id="GO:0008081">
    <property type="term" value="F:phosphoric diester hydrolase activity"/>
    <property type="evidence" value="ECO:0007669"/>
    <property type="project" value="InterPro"/>
</dbReference>
<dbReference type="GO" id="GO:0006629">
    <property type="term" value="P:lipid metabolic process"/>
    <property type="evidence" value="ECO:0007669"/>
    <property type="project" value="InterPro"/>
</dbReference>
<evidence type="ECO:0000259" key="3">
    <source>
        <dbReference type="PROSITE" id="PS51704"/>
    </source>
</evidence>
<dbReference type="PANTHER" id="PTHR43805:SF1">
    <property type="entry name" value="GP-PDE DOMAIN-CONTAINING PROTEIN"/>
    <property type="match status" value="1"/>
</dbReference>
<dbReference type="Proteomes" id="UP001301958">
    <property type="component" value="Unassembled WGS sequence"/>
</dbReference>
<gene>
    <name evidence="4" type="ORF">QBC38DRAFT_483204</name>
</gene>